<comment type="caution">
    <text evidence="1">The sequence shown here is derived from an EMBL/GenBank/DDBJ whole genome shotgun (WGS) entry which is preliminary data.</text>
</comment>
<organism evidence="1 2">
    <name type="scientific">Paraprevotella xylaniphila YIT 11841</name>
    <dbReference type="NCBI Taxonomy" id="762982"/>
    <lineage>
        <taxon>Bacteria</taxon>
        <taxon>Pseudomonadati</taxon>
        <taxon>Bacteroidota</taxon>
        <taxon>Bacteroidia</taxon>
        <taxon>Bacteroidales</taxon>
        <taxon>Prevotellaceae</taxon>
        <taxon>Paraprevotella</taxon>
    </lineage>
</organism>
<keyword evidence="2" id="KW-1185">Reference proteome</keyword>
<sequence length="145" mass="16655">MENLLDRFCIVCGIGKIWKDKTDVPFVPVVENADCDVLVVDSRKKLLLYGRLRYKIRRQVALVLEHLLCKPDHTILYTDLNGILGMQGYFDGSRCSRQRVRTLKRDLRKTLNGLPFDVVRPSADCLRLVRTDGHPLLEEGEADNM</sequence>
<proteinExistence type="predicted"/>
<dbReference type="EMBL" id="AFBR01000057">
    <property type="protein sequence ID" value="EGG53146.1"/>
    <property type="molecule type" value="Genomic_DNA"/>
</dbReference>
<name>F3QV16_9BACT</name>
<evidence type="ECO:0000313" key="2">
    <source>
        <dbReference type="Proteomes" id="UP000005546"/>
    </source>
</evidence>
<dbReference type="HOGENOM" id="CLU_1785033_0_0_10"/>
<dbReference type="RefSeq" id="WP_008627707.1">
    <property type="nucleotide sequence ID" value="NZ_GL883857.1"/>
</dbReference>
<dbReference type="STRING" id="762982.HMPREF9442_02040"/>
<evidence type="ECO:0008006" key="3">
    <source>
        <dbReference type="Google" id="ProtNLM"/>
    </source>
</evidence>
<protein>
    <recommendedName>
        <fullName evidence="3">OmpR/PhoB-type domain-containing protein</fullName>
    </recommendedName>
</protein>
<accession>F3QV16</accession>
<reference evidence="1 2" key="1">
    <citation type="submission" date="2011-02" db="EMBL/GenBank/DDBJ databases">
        <authorList>
            <person name="Weinstock G."/>
            <person name="Sodergren E."/>
            <person name="Clifton S."/>
            <person name="Fulton L."/>
            <person name="Fulton B."/>
            <person name="Courtney L."/>
            <person name="Fronick C."/>
            <person name="Harrison M."/>
            <person name="Strong C."/>
            <person name="Farmer C."/>
            <person name="Delahaunty K."/>
            <person name="Markovic C."/>
            <person name="Hall O."/>
            <person name="Minx P."/>
            <person name="Tomlinson C."/>
            <person name="Mitreva M."/>
            <person name="Hou S."/>
            <person name="Chen J."/>
            <person name="Wollam A."/>
            <person name="Pepin K.H."/>
            <person name="Johnson M."/>
            <person name="Bhonagiri V."/>
            <person name="Zhang X."/>
            <person name="Suruliraj S."/>
            <person name="Warren W."/>
            <person name="Chinwalla A."/>
            <person name="Mardis E.R."/>
            <person name="Wilson R.K."/>
        </authorList>
    </citation>
    <scope>NUCLEOTIDE SEQUENCE [LARGE SCALE GENOMIC DNA]</scope>
    <source>
        <strain evidence="1 2">YIT 11841</strain>
    </source>
</reference>
<gene>
    <name evidence="1" type="ORF">HMPREF9442_02040</name>
</gene>
<dbReference type="Proteomes" id="UP000005546">
    <property type="component" value="Unassembled WGS sequence"/>
</dbReference>
<dbReference type="AlphaFoldDB" id="F3QV16"/>
<evidence type="ECO:0000313" key="1">
    <source>
        <dbReference type="EMBL" id="EGG53146.1"/>
    </source>
</evidence>